<dbReference type="Proteomes" id="UP000790347">
    <property type="component" value="Unassembled WGS sequence"/>
</dbReference>
<gene>
    <name evidence="1" type="ORF">DERF_016733</name>
</gene>
<accession>A0A922HJI2</accession>
<comment type="caution">
    <text evidence="1">The sequence shown here is derived from an EMBL/GenBank/DDBJ whole genome shotgun (WGS) entry which is preliminary data.</text>
</comment>
<dbReference type="EMBL" id="ASGP02000010">
    <property type="protein sequence ID" value="KAH9490536.1"/>
    <property type="molecule type" value="Genomic_DNA"/>
</dbReference>
<evidence type="ECO:0000313" key="2">
    <source>
        <dbReference type="Proteomes" id="UP000790347"/>
    </source>
</evidence>
<reference evidence="1" key="2">
    <citation type="journal article" date="2022" name="Res Sq">
        <title>Comparative Genomics Reveals Insights into the Divergent Evolution of Astigmatic Mites and Household Pest Adaptations.</title>
        <authorList>
            <person name="Xiong Q."/>
            <person name="Wan A.T.-Y."/>
            <person name="Liu X.-Y."/>
            <person name="Fung C.S.-H."/>
            <person name="Xiao X."/>
            <person name="Malainual N."/>
            <person name="Hou J."/>
            <person name="Wang L."/>
            <person name="Wang M."/>
            <person name="Yang K."/>
            <person name="Cui Y."/>
            <person name="Leung E."/>
            <person name="Nong W."/>
            <person name="Shin S.-K."/>
            <person name="Au S."/>
            <person name="Jeong K.Y."/>
            <person name="Chew F.T."/>
            <person name="Hui J."/>
            <person name="Leung T.F."/>
            <person name="Tungtrongchitr A."/>
            <person name="Zhong N."/>
            <person name="Liu Z."/>
            <person name="Tsui S."/>
        </authorList>
    </citation>
    <scope>NUCLEOTIDE SEQUENCE</scope>
    <source>
        <strain evidence="1">Derf</strain>
        <tissue evidence="1">Whole organism</tissue>
    </source>
</reference>
<sequence>MDNLWMNYSCFCLSVEFESFTNKNSSCSEYCSSSIVIYLNPWSSTFKIRYLLQMKILSSLM</sequence>
<proteinExistence type="predicted"/>
<evidence type="ECO:0000313" key="1">
    <source>
        <dbReference type="EMBL" id="KAH9490536.1"/>
    </source>
</evidence>
<reference evidence="1" key="1">
    <citation type="submission" date="2013-05" db="EMBL/GenBank/DDBJ databases">
        <authorList>
            <person name="Yim A.K.Y."/>
            <person name="Chan T.F."/>
            <person name="Ji K.M."/>
            <person name="Liu X.Y."/>
            <person name="Zhou J.W."/>
            <person name="Li R.Q."/>
            <person name="Yang K.Y."/>
            <person name="Li J."/>
            <person name="Li M."/>
            <person name="Law P.T.W."/>
            <person name="Wu Y.L."/>
            <person name="Cai Z.L."/>
            <person name="Qin H."/>
            <person name="Bao Y."/>
            <person name="Leung R.K.K."/>
            <person name="Ng P.K.S."/>
            <person name="Zou J."/>
            <person name="Zhong X.J."/>
            <person name="Ran P.X."/>
            <person name="Zhong N.S."/>
            <person name="Liu Z.G."/>
            <person name="Tsui S.K.W."/>
        </authorList>
    </citation>
    <scope>NUCLEOTIDE SEQUENCE</scope>
    <source>
        <strain evidence="1">Derf</strain>
        <tissue evidence="1">Whole organism</tissue>
    </source>
</reference>
<organism evidence="1 2">
    <name type="scientific">Dermatophagoides farinae</name>
    <name type="common">American house dust mite</name>
    <dbReference type="NCBI Taxonomy" id="6954"/>
    <lineage>
        <taxon>Eukaryota</taxon>
        <taxon>Metazoa</taxon>
        <taxon>Ecdysozoa</taxon>
        <taxon>Arthropoda</taxon>
        <taxon>Chelicerata</taxon>
        <taxon>Arachnida</taxon>
        <taxon>Acari</taxon>
        <taxon>Acariformes</taxon>
        <taxon>Sarcoptiformes</taxon>
        <taxon>Astigmata</taxon>
        <taxon>Psoroptidia</taxon>
        <taxon>Analgoidea</taxon>
        <taxon>Pyroglyphidae</taxon>
        <taxon>Dermatophagoidinae</taxon>
        <taxon>Dermatophagoides</taxon>
    </lineage>
</organism>
<keyword evidence="2" id="KW-1185">Reference proteome</keyword>
<dbReference type="AlphaFoldDB" id="A0A922HJI2"/>
<name>A0A922HJI2_DERFA</name>
<protein>
    <submittedName>
        <fullName evidence="1">Uncharacterized protein</fullName>
    </submittedName>
</protein>